<sequence>MSEKFRKLERWPLVSGLARIPPGMQSSPPSASSPPHTPTAEPPDDVERNNPSGGLEDSQLLSTSNQMRAKLRNRSSGGVQKRLAHTQASANAIRRPRQQATQDPDPTPHLTFALPSTPKPVKTLPSSSSSRLMQMPGDGSNAVGAPLDLNSLVAAVTNGNAVNVNTHHTFNFYL</sequence>
<name>A0ABR3FLN6_9AGAR</name>
<keyword evidence="3" id="KW-1185">Reference proteome</keyword>
<gene>
    <name evidence="2" type="ORF">V5O48_005732</name>
</gene>
<feature type="compositionally biased region" description="Basic and acidic residues" evidence="1">
    <location>
        <begin position="1"/>
        <end position="10"/>
    </location>
</feature>
<comment type="caution">
    <text evidence="2">The sequence shown here is derived from an EMBL/GenBank/DDBJ whole genome shotgun (WGS) entry which is preliminary data.</text>
</comment>
<dbReference type="Proteomes" id="UP001465976">
    <property type="component" value="Unassembled WGS sequence"/>
</dbReference>
<protein>
    <submittedName>
        <fullName evidence="2">Uncharacterized protein</fullName>
    </submittedName>
</protein>
<proteinExistence type="predicted"/>
<evidence type="ECO:0000256" key="1">
    <source>
        <dbReference type="SAM" id="MobiDB-lite"/>
    </source>
</evidence>
<feature type="compositionally biased region" description="Low complexity" evidence="1">
    <location>
        <begin position="21"/>
        <end position="30"/>
    </location>
</feature>
<reference evidence="2 3" key="1">
    <citation type="submission" date="2024-02" db="EMBL/GenBank/DDBJ databases">
        <title>A draft genome for the cacao thread blight pathogen Marasmius crinis-equi.</title>
        <authorList>
            <person name="Cohen S.P."/>
            <person name="Baruah I.K."/>
            <person name="Amoako-Attah I."/>
            <person name="Bukari Y."/>
            <person name="Meinhardt L.W."/>
            <person name="Bailey B.A."/>
        </authorList>
    </citation>
    <scope>NUCLEOTIDE SEQUENCE [LARGE SCALE GENOMIC DNA]</scope>
    <source>
        <strain evidence="2 3">GH-76</strain>
    </source>
</reference>
<accession>A0ABR3FLN6</accession>
<feature type="compositionally biased region" description="Pro residues" evidence="1">
    <location>
        <begin position="31"/>
        <end position="41"/>
    </location>
</feature>
<dbReference type="EMBL" id="JBAHYK010000236">
    <property type="protein sequence ID" value="KAL0576250.1"/>
    <property type="molecule type" value="Genomic_DNA"/>
</dbReference>
<feature type="region of interest" description="Disordered" evidence="1">
    <location>
        <begin position="1"/>
        <end position="134"/>
    </location>
</feature>
<organism evidence="2 3">
    <name type="scientific">Marasmius crinis-equi</name>
    <dbReference type="NCBI Taxonomy" id="585013"/>
    <lineage>
        <taxon>Eukaryota</taxon>
        <taxon>Fungi</taxon>
        <taxon>Dikarya</taxon>
        <taxon>Basidiomycota</taxon>
        <taxon>Agaricomycotina</taxon>
        <taxon>Agaricomycetes</taxon>
        <taxon>Agaricomycetidae</taxon>
        <taxon>Agaricales</taxon>
        <taxon>Marasmiineae</taxon>
        <taxon>Marasmiaceae</taxon>
        <taxon>Marasmius</taxon>
    </lineage>
</organism>
<evidence type="ECO:0000313" key="3">
    <source>
        <dbReference type="Proteomes" id="UP001465976"/>
    </source>
</evidence>
<evidence type="ECO:0000313" key="2">
    <source>
        <dbReference type="EMBL" id="KAL0576250.1"/>
    </source>
</evidence>